<sequence>MTLVYVAIGLLTACGRSDQPTTGTPVSNTNAPTVTALPFTIEGASLSDMFQNNIKFAKIQVGVNGGSAAQWSATSIAIAEKVATFGADSVEVSVRRNEVTQSHGDRFREVAHVYYSPDPTHSIWDDKQKWQVSQADAAHLSSQQDVNIYDDFSDLNERLIDKGMDDNAADQKAGEVIAKKYHLPKDWRLPIGNVLKDVSRDTMNVDAAPASDSLAALDRCLNGKIVRMMTTCVDGQ</sequence>
<dbReference type="AlphaFoldDB" id="A0AAN0RRG0"/>
<dbReference type="Proteomes" id="UP000029413">
    <property type="component" value="Chromosome 1"/>
</dbReference>
<dbReference type="KEGG" id="bcen:DM39_2725"/>
<proteinExistence type="predicted"/>
<reference evidence="1 2" key="1">
    <citation type="submission" date="2014-05" db="EMBL/GenBank/DDBJ databases">
        <authorList>
            <person name="Bishop-Lilly K.A."/>
            <person name="Broomall S.M."/>
            <person name="Chain P.S."/>
            <person name="Chertkov O."/>
            <person name="Coyne S.R."/>
            <person name="Daligault H.E."/>
            <person name="Davenport K.W."/>
            <person name="Erkkila T."/>
            <person name="Frey K.G."/>
            <person name="Gibbons H.S."/>
            <person name="Gu W."/>
            <person name="Jaissle J."/>
            <person name="Johnson S.L."/>
            <person name="Koroleva G.I."/>
            <person name="Ladner J.T."/>
            <person name="Lo C.-C."/>
            <person name="Minogue T.D."/>
            <person name="Munk C."/>
            <person name="Palacios G.F."/>
            <person name="Redden C.L."/>
            <person name="Rosenzweig C.N."/>
            <person name="Scholz M.B."/>
            <person name="Teshima H."/>
            <person name="Xu Y."/>
        </authorList>
    </citation>
    <scope>NUCLEOTIDE SEQUENCE [LARGE SCALE GENOMIC DNA]</scope>
    <source>
        <strain evidence="1 2">DDS 22E-1</strain>
    </source>
</reference>
<dbReference type="EMBL" id="CP007783">
    <property type="protein sequence ID" value="AIO32577.1"/>
    <property type="molecule type" value="Genomic_DNA"/>
</dbReference>
<accession>A0AAN0RRG0</accession>
<organism evidence="1 2">
    <name type="scientific">Burkholderia cenocepacia</name>
    <dbReference type="NCBI Taxonomy" id="95486"/>
    <lineage>
        <taxon>Bacteria</taxon>
        <taxon>Pseudomonadati</taxon>
        <taxon>Pseudomonadota</taxon>
        <taxon>Betaproteobacteria</taxon>
        <taxon>Burkholderiales</taxon>
        <taxon>Burkholderiaceae</taxon>
        <taxon>Burkholderia</taxon>
        <taxon>Burkholderia cepacia complex</taxon>
    </lineage>
</organism>
<keyword evidence="2" id="KW-1185">Reference proteome</keyword>
<gene>
    <name evidence="1" type="ORF">DM39_2725</name>
</gene>
<evidence type="ECO:0000313" key="1">
    <source>
        <dbReference type="EMBL" id="AIO32577.1"/>
    </source>
</evidence>
<evidence type="ECO:0000313" key="2">
    <source>
        <dbReference type="Proteomes" id="UP000029413"/>
    </source>
</evidence>
<protein>
    <submittedName>
        <fullName evidence="1">Uncharacterized protein</fullName>
    </submittedName>
</protein>
<name>A0AAN0RRG0_9BURK</name>